<name>A0A4Y2H5P7_ARAVE</name>
<dbReference type="EMBL" id="BGPR01001726">
    <property type="protein sequence ID" value="GBM60489.1"/>
    <property type="molecule type" value="Genomic_DNA"/>
</dbReference>
<gene>
    <name evidence="1" type="ORF">AVEN_212041_1</name>
</gene>
<organism evidence="1 2">
    <name type="scientific">Araneus ventricosus</name>
    <name type="common">Orbweaver spider</name>
    <name type="synonym">Epeira ventricosa</name>
    <dbReference type="NCBI Taxonomy" id="182803"/>
    <lineage>
        <taxon>Eukaryota</taxon>
        <taxon>Metazoa</taxon>
        <taxon>Ecdysozoa</taxon>
        <taxon>Arthropoda</taxon>
        <taxon>Chelicerata</taxon>
        <taxon>Arachnida</taxon>
        <taxon>Araneae</taxon>
        <taxon>Araneomorphae</taxon>
        <taxon>Entelegynae</taxon>
        <taxon>Araneoidea</taxon>
        <taxon>Araneidae</taxon>
        <taxon>Araneus</taxon>
    </lineage>
</organism>
<evidence type="ECO:0000313" key="2">
    <source>
        <dbReference type="Proteomes" id="UP000499080"/>
    </source>
</evidence>
<sequence>MMRTEPELAPPLQASTPHQLEDVWPLRMIWHATGPIHGVKIPTLARPTQKGCKAGRGPVGRPPPACGGRDLLGTIKKMIQALPEQGQ</sequence>
<proteinExistence type="predicted"/>
<protein>
    <submittedName>
        <fullName evidence="1">Uncharacterized protein</fullName>
    </submittedName>
</protein>
<accession>A0A4Y2H5P7</accession>
<dbReference type="Proteomes" id="UP000499080">
    <property type="component" value="Unassembled WGS sequence"/>
</dbReference>
<evidence type="ECO:0000313" key="1">
    <source>
        <dbReference type="EMBL" id="GBM60489.1"/>
    </source>
</evidence>
<dbReference type="AlphaFoldDB" id="A0A4Y2H5P7"/>
<comment type="caution">
    <text evidence="1">The sequence shown here is derived from an EMBL/GenBank/DDBJ whole genome shotgun (WGS) entry which is preliminary data.</text>
</comment>
<reference evidence="1 2" key="1">
    <citation type="journal article" date="2019" name="Sci. Rep.">
        <title>Orb-weaving spider Araneus ventricosus genome elucidates the spidroin gene catalogue.</title>
        <authorList>
            <person name="Kono N."/>
            <person name="Nakamura H."/>
            <person name="Ohtoshi R."/>
            <person name="Moran D.A.P."/>
            <person name="Shinohara A."/>
            <person name="Yoshida Y."/>
            <person name="Fujiwara M."/>
            <person name="Mori M."/>
            <person name="Tomita M."/>
            <person name="Arakawa K."/>
        </authorList>
    </citation>
    <scope>NUCLEOTIDE SEQUENCE [LARGE SCALE GENOMIC DNA]</scope>
</reference>
<keyword evidence="2" id="KW-1185">Reference proteome</keyword>